<dbReference type="InterPro" id="IPR010989">
    <property type="entry name" value="SNARE"/>
</dbReference>
<accession>A0ABP9XS57</accession>
<evidence type="ECO:0000313" key="2">
    <source>
        <dbReference type="Proteomes" id="UP001476247"/>
    </source>
</evidence>
<dbReference type="SUPFAM" id="SSF47661">
    <property type="entry name" value="t-snare proteins"/>
    <property type="match status" value="1"/>
</dbReference>
<dbReference type="Gene3D" id="1.20.58.70">
    <property type="match status" value="1"/>
</dbReference>
<dbReference type="Proteomes" id="UP001476247">
    <property type="component" value="Unassembled WGS sequence"/>
</dbReference>
<reference evidence="1 2" key="1">
    <citation type="submission" date="2024-04" db="EMBL/GenBank/DDBJ databases">
        <title>genome sequences of Mucor flavus KT1a and Helicostylum pulchrum KT1b strains isolation_sourced from the surface of a dry-aged beef.</title>
        <authorList>
            <person name="Toyotome T."/>
            <person name="Hosono M."/>
            <person name="Torimaru M."/>
            <person name="Fukuda K."/>
            <person name="Mikami N."/>
        </authorList>
    </citation>
    <scope>NUCLEOTIDE SEQUENCE [LARGE SCALE GENOMIC DNA]</scope>
    <source>
        <strain evidence="1 2">KT1b</strain>
    </source>
</reference>
<name>A0ABP9XS57_9FUNG</name>
<evidence type="ECO:0000313" key="1">
    <source>
        <dbReference type="EMBL" id="GAA5797253.1"/>
    </source>
</evidence>
<comment type="caution">
    <text evidence="1">The sequence shown here is derived from an EMBL/GenBank/DDBJ whole genome shotgun (WGS) entry which is preliminary data.</text>
</comment>
<gene>
    <name evidence="1" type="ORF">HPULCUR_002633</name>
</gene>
<sequence>MKNTRMTVSRDRLAEFKRNSAILDSGAPSAQETPLQYQPNSSLLSTDAFFQRIEDIKWRIGKINENVSEMESLHTSLLSSINGEKSHQFSKILDDLVNQTSKLNKELKDCIKGKCIDILASHLGLS</sequence>
<protein>
    <submittedName>
        <fullName evidence="1">Uncharacterized protein</fullName>
    </submittedName>
</protein>
<keyword evidence="2" id="KW-1185">Reference proteome</keyword>
<proteinExistence type="predicted"/>
<dbReference type="EMBL" id="BAABUJ010000007">
    <property type="protein sequence ID" value="GAA5797253.1"/>
    <property type="molecule type" value="Genomic_DNA"/>
</dbReference>
<organism evidence="1 2">
    <name type="scientific">Helicostylum pulchrum</name>
    <dbReference type="NCBI Taxonomy" id="562976"/>
    <lineage>
        <taxon>Eukaryota</taxon>
        <taxon>Fungi</taxon>
        <taxon>Fungi incertae sedis</taxon>
        <taxon>Mucoromycota</taxon>
        <taxon>Mucoromycotina</taxon>
        <taxon>Mucoromycetes</taxon>
        <taxon>Mucorales</taxon>
        <taxon>Mucorineae</taxon>
        <taxon>Mucoraceae</taxon>
        <taxon>Helicostylum</taxon>
    </lineage>
</organism>